<name>A0AA91LSE9_9MYCO</name>
<evidence type="ECO:0000313" key="1">
    <source>
        <dbReference type="EMBL" id="ORA32032.1"/>
    </source>
</evidence>
<sequence length="103" mass="11768">MELRDVLERYPNEVISVSGGKPRGAARRAIYAHWALLQEMVGEPDIDPDDRLAVERVIREEGPEIAMCRTGSALTKYKADFPEMNRFPNLAWWASQAPSNWPR</sequence>
<comment type="caution">
    <text evidence="1">The sequence shown here is derived from an EMBL/GenBank/DDBJ whole genome shotgun (WGS) entry which is preliminary data.</text>
</comment>
<gene>
    <name evidence="1" type="ORF">BST20_25725</name>
</gene>
<dbReference type="Proteomes" id="UP000192441">
    <property type="component" value="Unassembled WGS sequence"/>
</dbReference>
<evidence type="ECO:0000313" key="2">
    <source>
        <dbReference type="Proteomes" id="UP000192441"/>
    </source>
</evidence>
<organism evidence="1 2">
    <name type="scientific">Mycobacterium branderi</name>
    <dbReference type="NCBI Taxonomy" id="43348"/>
    <lineage>
        <taxon>Bacteria</taxon>
        <taxon>Bacillati</taxon>
        <taxon>Actinomycetota</taxon>
        <taxon>Actinomycetes</taxon>
        <taxon>Mycobacteriales</taxon>
        <taxon>Mycobacteriaceae</taxon>
        <taxon>Mycobacterium</taxon>
    </lineage>
</organism>
<proteinExistence type="predicted"/>
<dbReference type="EMBL" id="MVHM01000026">
    <property type="protein sequence ID" value="ORA32032.1"/>
    <property type="molecule type" value="Genomic_DNA"/>
</dbReference>
<reference evidence="1 2" key="1">
    <citation type="submission" date="2016-12" db="EMBL/GenBank/DDBJ databases">
        <title>The new phylogeny of genus Mycobacterium.</title>
        <authorList>
            <person name="Tortoli E."/>
            <person name="Trovato A."/>
            <person name="Cirillo D.M."/>
        </authorList>
    </citation>
    <scope>NUCLEOTIDE SEQUENCE [LARGE SCALE GENOMIC DNA]</scope>
    <source>
        <strain evidence="1 2">DSM 44624</strain>
    </source>
</reference>
<protein>
    <submittedName>
        <fullName evidence="1">Uncharacterized protein</fullName>
    </submittedName>
</protein>
<accession>A0AA91LSE9</accession>
<dbReference type="AlphaFoldDB" id="A0AA91LSE9"/>